<evidence type="ECO:0000313" key="2">
    <source>
        <dbReference type="Proteomes" id="UP001304243"/>
    </source>
</evidence>
<accession>A0AAN7HJL7</accession>
<dbReference type="GeneID" id="89951260"/>
<gene>
    <name evidence="1" type="primary">TFC4</name>
    <name evidence="1" type="ORF">ATC70_007574</name>
</gene>
<organism evidence="1 2">
    <name type="scientific">Mucor velutinosus</name>
    <dbReference type="NCBI Taxonomy" id="708070"/>
    <lineage>
        <taxon>Eukaryota</taxon>
        <taxon>Fungi</taxon>
        <taxon>Fungi incertae sedis</taxon>
        <taxon>Mucoromycota</taxon>
        <taxon>Mucoromycotina</taxon>
        <taxon>Mucoromycetes</taxon>
        <taxon>Mucorales</taxon>
        <taxon>Mucorineae</taxon>
        <taxon>Mucoraceae</taxon>
        <taxon>Mucor</taxon>
    </lineage>
</organism>
<sequence>MMIENFNRFKRVQFTWAYGNYTVEFFCSIRKGKTEGSVKRIATEIVNALETEMQSRLIKKITACLTDGGSLSNLKKDCFE</sequence>
<evidence type="ECO:0000313" key="1">
    <source>
        <dbReference type="EMBL" id="KAK4509224.1"/>
    </source>
</evidence>
<dbReference type="AlphaFoldDB" id="A0AAN7HJL7"/>
<dbReference type="Proteomes" id="UP001304243">
    <property type="component" value="Unassembled WGS sequence"/>
</dbReference>
<proteinExistence type="predicted"/>
<comment type="caution">
    <text evidence="1">The sequence shown here is derived from an EMBL/GenBank/DDBJ whole genome shotgun (WGS) entry which is preliminary data.</text>
</comment>
<dbReference type="RefSeq" id="XP_064675890.1">
    <property type="nucleotide sequence ID" value="XM_064826833.1"/>
</dbReference>
<name>A0AAN7HJL7_9FUNG</name>
<dbReference type="EMBL" id="JASEJX010000039">
    <property type="protein sequence ID" value="KAK4509224.1"/>
    <property type="molecule type" value="Genomic_DNA"/>
</dbReference>
<keyword evidence="2" id="KW-1185">Reference proteome</keyword>
<reference evidence="1 2" key="1">
    <citation type="submission" date="2022-11" db="EMBL/GenBank/DDBJ databases">
        <title>Mucor velutinosus strain NIH1002 WGS.</title>
        <authorList>
            <person name="Subramanian P."/>
            <person name="Mullikin J.C."/>
            <person name="Segre J.A."/>
            <person name="Zelazny A.M."/>
        </authorList>
    </citation>
    <scope>NUCLEOTIDE SEQUENCE [LARGE SCALE GENOMIC DNA]</scope>
    <source>
        <strain evidence="1 2">NIH1002</strain>
    </source>
</reference>
<protein>
    <submittedName>
        <fullName evidence="1">Transcription factor TFIIIC subunit tfc4</fullName>
    </submittedName>
</protein>